<evidence type="ECO:0000313" key="2">
    <source>
        <dbReference type="Proteomes" id="UP000318081"/>
    </source>
</evidence>
<sequence>MELLQQWRGVEREPGKYGSEYAALAHQAYPAPDTAVVLSLQPIDTNSHRVSKLLHSFAWIRPSTTAADRNAHLATDSPRPMLAPLVRRIPKPGTLGTQSLPLRIAKLE</sequence>
<organism evidence="1 2">
    <name type="scientific">Stieleria magnilauensis</name>
    <dbReference type="NCBI Taxonomy" id="2527963"/>
    <lineage>
        <taxon>Bacteria</taxon>
        <taxon>Pseudomonadati</taxon>
        <taxon>Planctomycetota</taxon>
        <taxon>Planctomycetia</taxon>
        <taxon>Pirellulales</taxon>
        <taxon>Pirellulaceae</taxon>
        <taxon>Stieleria</taxon>
    </lineage>
</organism>
<accession>A0ABX5Y1D4</accession>
<name>A0ABX5Y1D4_9BACT</name>
<proteinExistence type="predicted"/>
<reference evidence="1 2" key="1">
    <citation type="submission" date="2019-02" db="EMBL/GenBank/DDBJ databases">
        <title>Deep-cultivation of Planctomycetes and their phenomic and genomic characterization uncovers novel biology.</title>
        <authorList>
            <person name="Wiegand S."/>
            <person name="Jogler M."/>
            <person name="Boedeker C."/>
            <person name="Pinto D."/>
            <person name="Vollmers J."/>
            <person name="Rivas-Marin E."/>
            <person name="Kohn T."/>
            <person name="Peeters S.H."/>
            <person name="Heuer A."/>
            <person name="Rast P."/>
            <person name="Oberbeckmann S."/>
            <person name="Bunk B."/>
            <person name="Jeske O."/>
            <person name="Meyerdierks A."/>
            <person name="Storesund J.E."/>
            <person name="Kallscheuer N."/>
            <person name="Luecker S."/>
            <person name="Lage O.M."/>
            <person name="Pohl T."/>
            <person name="Merkel B.J."/>
            <person name="Hornburger P."/>
            <person name="Mueller R.-W."/>
            <person name="Bruemmer F."/>
            <person name="Labrenz M."/>
            <person name="Spormann A.M."/>
            <person name="Op den Camp H."/>
            <person name="Overmann J."/>
            <person name="Amann R."/>
            <person name="Jetten M.S.M."/>
            <person name="Mascher T."/>
            <person name="Medema M.H."/>
            <person name="Devos D.P."/>
            <person name="Kaster A.-K."/>
            <person name="Ovreas L."/>
            <person name="Rohde M."/>
            <person name="Galperin M.Y."/>
            <person name="Jogler C."/>
        </authorList>
    </citation>
    <scope>NUCLEOTIDE SEQUENCE [LARGE SCALE GENOMIC DNA]</scope>
    <source>
        <strain evidence="1 2">TBK1r</strain>
    </source>
</reference>
<keyword evidence="2" id="KW-1185">Reference proteome</keyword>
<dbReference type="EMBL" id="CP036432">
    <property type="protein sequence ID" value="QDV85884.1"/>
    <property type="molecule type" value="Genomic_DNA"/>
</dbReference>
<evidence type="ECO:0000313" key="1">
    <source>
        <dbReference type="EMBL" id="QDV85884.1"/>
    </source>
</evidence>
<protein>
    <submittedName>
        <fullName evidence="1">Uncharacterized protein</fullName>
    </submittedName>
</protein>
<gene>
    <name evidence="1" type="ORF">TBK1r_49010</name>
</gene>
<dbReference type="Proteomes" id="UP000318081">
    <property type="component" value="Chromosome"/>
</dbReference>